<dbReference type="RefSeq" id="WP_187783831.1">
    <property type="nucleotide sequence ID" value="NZ_JACTVA010000009.1"/>
</dbReference>
<dbReference type="EMBL" id="JACTVA010000009">
    <property type="protein sequence ID" value="MBC9206653.1"/>
    <property type="molecule type" value="Genomic_DNA"/>
</dbReference>
<dbReference type="InterPro" id="IPR009506">
    <property type="entry name" value="YjiS-like"/>
</dbReference>
<proteinExistence type="predicted"/>
<evidence type="ECO:0000313" key="4">
    <source>
        <dbReference type="Proteomes" id="UP000626026"/>
    </source>
</evidence>
<evidence type="ECO:0000259" key="2">
    <source>
        <dbReference type="Pfam" id="PF06568"/>
    </source>
</evidence>
<protein>
    <recommendedName>
        <fullName evidence="2">YjiS-like domain-containing protein</fullName>
    </recommendedName>
</protein>
<feature type="domain" description="YjiS-like" evidence="2">
    <location>
        <begin position="38"/>
        <end position="62"/>
    </location>
</feature>
<accession>A0ABR7RK02</accession>
<keyword evidence="4" id="KW-1185">Reference proteome</keyword>
<reference evidence="3 4" key="1">
    <citation type="journal article" date="2013" name="Int. J. Syst. Evol. Microbiol.">
        <title>Roseomonas aerophila sp. nov., isolated from air.</title>
        <authorList>
            <person name="Kim S.J."/>
            <person name="Weon H.Y."/>
            <person name="Ahn J.H."/>
            <person name="Hong S.B."/>
            <person name="Seok S.J."/>
            <person name="Whang K.S."/>
            <person name="Kwon S.W."/>
        </authorList>
    </citation>
    <scope>NUCLEOTIDE SEQUENCE [LARGE SCALE GENOMIC DNA]</scope>
    <source>
        <strain evidence="3 4">NBRC 108923</strain>
    </source>
</reference>
<dbReference type="Pfam" id="PF06568">
    <property type="entry name" value="YjiS-like"/>
    <property type="match status" value="1"/>
</dbReference>
<comment type="caution">
    <text evidence="3">The sequence shown here is derived from an EMBL/GenBank/DDBJ whole genome shotgun (WGS) entry which is preliminary data.</text>
</comment>
<name>A0ABR7RK02_9PROT</name>
<dbReference type="Proteomes" id="UP000626026">
    <property type="component" value="Unassembled WGS sequence"/>
</dbReference>
<feature type="region of interest" description="Disordered" evidence="1">
    <location>
        <begin position="96"/>
        <end position="118"/>
    </location>
</feature>
<organism evidence="3 4">
    <name type="scientific">Teichococcus aerophilus</name>
    <dbReference type="NCBI Taxonomy" id="1224513"/>
    <lineage>
        <taxon>Bacteria</taxon>
        <taxon>Pseudomonadati</taxon>
        <taxon>Pseudomonadota</taxon>
        <taxon>Alphaproteobacteria</taxon>
        <taxon>Acetobacterales</taxon>
        <taxon>Roseomonadaceae</taxon>
        <taxon>Roseomonas</taxon>
    </lineage>
</organism>
<sequence>MSITHGSFQQTSWRFRASWPARFMRRVRLLSYTIGGWQAAHQVSEWDDERLEDIGIRRQDVRRALKGRLHENPTGFLSEAAAARYAVLQATSPCRRRAGGAQPAPLPACLQRSGSNLR</sequence>
<evidence type="ECO:0000256" key="1">
    <source>
        <dbReference type="SAM" id="MobiDB-lite"/>
    </source>
</evidence>
<gene>
    <name evidence="3" type="ORF">IBL26_07365</name>
</gene>
<evidence type="ECO:0000313" key="3">
    <source>
        <dbReference type="EMBL" id="MBC9206653.1"/>
    </source>
</evidence>